<protein>
    <submittedName>
        <fullName evidence="1">Odorant-binding protein 56f-1</fullName>
    </submittedName>
</protein>
<gene>
    <name evidence="1" type="primary">Dana\Obp56f-1</name>
    <name evidence="1" type="synonym">Dana\GF20067</name>
    <name evidence="1" type="synonym">dana_GLEANR_22471</name>
    <name evidence="1" type="synonym">DanaObp56f-1</name>
    <name evidence="1" type="synonym">Obp56f-1</name>
    <name evidence="1" type="ORF">GF20067</name>
</gene>
<dbReference type="STRING" id="7217.B3M9W4"/>
<dbReference type="InterPro" id="IPR036728">
    <property type="entry name" value="PBP_GOBP_sf"/>
</dbReference>
<dbReference type="KEGG" id="dan:6502790"/>
<dbReference type="InterPro" id="IPR006170">
    <property type="entry name" value="PBP/GOBP"/>
</dbReference>
<proteinExistence type="predicted"/>
<keyword evidence="2" id="KW-1185">Reference proteome</keyword>
<evidence type="ECO:0000313" key="1">
    <source>
        <dbReference type="EMBL" id="EDV40155.2"/>
    </source>
</evidence>
<dbReference type="FunCoup" id="B3M9W4">
    <property type="interactions" value="8"/>
</dbReference>
<reference evidence="1 2" key="1">
    <citation type="journal article" date="2007" name="Nature">
        <title>Evolution of genes and genomes on the Drosophila phylogeny.</title>
        <authorList>
            <consortium name="Drosophila 12 Genomes Consortium"/>
            <person name="Clark A.G."/>
            <person name="Eisen M.B."/>
            <person name="Smith D.R."/>
            <person name="Bergman C.M."/>
            <person name="Oliver B."/>
            <person name="Markow T.A."/>
            <person name="Kaufman T.C."/>
            <person name="Kellis M."/>
            <person name="Gelbart W."/>
            <person name="Iyer V.N."/>
            <person name="Pollard D.A."/>
            <person name="Sackton T.B."/>
            <person name="Larracuente A.M."/>
            <person name="Singh N.D."/>
            <person name="Abad J.P."/>
            <person name="Abt D.N."/>
            <person name="Adryan B."/>
            <person name="Aguade M."/>
            <person name="Akashi H."/>
            <person name="Anderson W.W."/>
            <person name="Aquadro C.F."/>
            <person name="Ardell D.H."/>
            <person name="Arguello R."/>
            <person name="Artieri C.G."/>
            <person name="Barbash D.A."/>
            <person name="Barker D."/>
            <person name="Barsanti P."/>
            <person name="Batterham P."/>
            <person name="Batzoglou S."/>
            <person name="Begun D."/>
            <person name="Bhutkar A."/>
            <person name="Blanco E."/>
            <person name="Bosak S.A."/>
            <person name="Bradley R.K."/>
            <person name="Brand A.D."/>
            <person name="Brent M.R."/>
            <person name="Brooks A.N."/>
            <person name="Brown R.H."/>
            <person name="Butlin R.K."/>
            <person name="Caggese C."/>
            <person name="Calvi B.R."/>
            <person name="Bernardo de Carvalho A."/>
            <person name="Caspi A."/>
            <person name="Castrezana S."/>
            <person name="Celniker S.E."/>
            <person name="Chang J.L."/>
            <person name="Chapple C."/>
            <person name="Chatterji S."/>
            <person name="Chinwalla A."/>
            <person name="Civetta A."/>
            <person name="Clifton S.W."/>
            <person name="Comeron J.M."/>
            <person name="Costello J.C."/>
            <person name="Coyne J.A."/>
            <person name="Daub J."/>
            <person name="David R.G."/>
            <person name="Delcher A.L."/>
            <person name="Delehaunty K."/>
            <person name="Do C.B."/>
            <person name="Ebling H."/>
            <person name="Edwards K."/>
            <person name="Eickbush T."/>
            <person name="Evans J.D."/>
            <person name="Filipski A."/>
            <person name="Findeiss S."/>
            <person name="Freyhult E."/>
            <person name="Fulton L."/>
            <person name="Fulton R."/>
            <person name="Garcia A.C."/>
            <person name="Gardiner A."/>
            <person name="Garfield D.A."/>
            <person name="Garvin B.E."/>
            <person name="Gibson G."/>
            <person name="Gilbert D."/>
            <person name="Gnerre S."/>
            <person name="Godfrey J."/>
            <person name="Good R."/>
            <person name="Gotea V."/>
            <person name="Gravely B."/>
            <person name="Greenberg A.J."/>
            <person name="Griffiths-Jones S."/>
            <person name="Gross S."/>
            <person name="Guigo R."/>
            <person name="Gustafson E.A."/>
            <person name="Haerty W."/>
            <person name="Hahn M.W."/>
            <person name="Halligan D.L."/>
            <person name="Halpern A.L."/>
            <person name="Halter G.M."/>
            <person name="Han M.V."/>
            <person name="Heger A."/>
            <person name="Hillier L."/>
            <person name="Hinrichs A.S."/>
            <person name="Holmes I."/>
            <person name="Hoskins R.A."/>
            <person name="Hubisz M.J."/>
            <person name="Hultmark D."/>
            <person name="Huntley M.A."/>
            <person name="Jaffe D.B."/>
            <person name="Jagadeeshan S."/>
            <person name="Jeck W.R."/>
            <person name="Johnson J."/>
            <person name="Jones C.D."/>
            <person name="Jordan W.C."/>
            <person name="Karpen G.H."/>
            <person name="Kataoka E."/>
            <person name="Keightley P.D."/>
            <person name="Kheradpour P."/>
            <person name="Kirkness E.F."/>
            <person name="Koerich L.B."/>
            <person name="Kristiansen K."/>
            <person name="Kudrna D."/>
            <person name="Kulathinal R.J."/>
            <person name="Kumar S."/>
            <person name="Kwok R."/>
            <person name="Lander E."/>
            <person name="Langley C.H."/>
            <person name="Lapoint R."/>
            <person name="Lazzaro B.P."/>
            <person name="Lee S.J."/>
            <person name="Levesque L."/>
            <person name="Li R."/>
            <person name="Lin C.F."/>
            <person name="Lin M.F."/>
            <person name="Lindblad-Toh K."/>
            <person name="Llopart A."/>
            <person name="Long M."/>
            <person name="Low L."/>
            <person name="Lozovsky E."/>
            <person name="Lu J."/>
            <person name="Luo M."/>
            <person name="Machado C.A."/>
            <person name="Makalowski W."/>
            <person name="Marzo M."/>
            <person name="Matsuda M."/>
            <person name="Matzkin L."/>
            <person name="McAllister B."/>
            <person name="McBride C.S."/>
            <person name="McKernan B."/>
            <person name="McKernan K."/>
            <person name="Mendez-Lago M."/>
            <person name="Minx P."/>
            <person name="Mollenhauer M.U."/>
            <person name="Montooth K."/>
            <person name="Mount S.M."/>
            <person name="Mu X."/>
            <person name="Myers E."/>
            <person name="Negre B."/>
            <person name="Newfeld S."/>
            <person name="Nielsen R."/>
            <person name="Noor M.A."/>
            <person name="O'Grady P."/>
            <person name="Pachter L."/>
            <person name="Papaceit M."/>
            <person name="Parisi M.J."/>
            <person name="Parisi M."/>
            <person name="Parts L."/>
            <person name="Pedersen J.S."/>
            <person name="Pesole G."/>
            <person name="Phillippy A.M."/>
            <person name="Ponting C.P."/>
            <person name="Pop M."/>
            <person name="Porcelli D."/>
            <person name="Powell J.R."/>
            <person name="Prohaska S."/>
            <person name="Pruitt K."/>
            <person name="Puig M."/>
            <person name="Quesneville H."/>
            <person name="Ram K.R."/>
            <person name="Rand D."/>
            <person name="Rasmussen M.D."/>
            <person name="Reed L.K."/>
            <person name="Reenan R."/>
            <person name="Reily A."/>
            <person name="Remington K.A."/>
            <person name="Rieger T.T."/>
            <person name="Ritchie M.G."/>
            <person name="Robin C."/>
            <person name="Rogers Y.H."/>
            <person name="Rohde C."/>
            <person name="Rozas J."/>
            <person name="Rubenfield M.J."/>
            <person name="Ruiz A."/>
            <person name="Russo S."/>
            <person name="Salzberg S.L."/>
            <person name="Sanchez-Gracia A."/>
            <person name="Saranga D.J."/>
            <person name="Sato H."/>
            <person name="Schaeffer S.W."/>
            <person name="Schatz M.C."/>
            <person name="Schlenke T."/>
            <person name="Schwartz R."/>
            <person name="Segarra C."/>
            <person name="Singh R.S."/>
            <person name="Sirot L."/>
            <person name="Sirota M."/>
            <person name="Sisneros N.B."/>
            <person name="Smith C.D."/>
            <person name="Smith T.F."/>
            <person name="Spieth J."/>
            <person name="Stage D.E."/>
            <person name="Stark A."/>
            <person name="Stephan W."/>
            <person name="Strausberg R.L."/>
            <person name="Strempel S."/>
            <person name="Sturgill D."/>
            <person name="Sutton G."/>
            <person name="Sutton G.G."/>
            <person name="Tao W."/>
            <person name="Teichmann S."/>
            <person name="Tobari Y.N."/>
            <person name="Tomimura Y."/>
            <person name="Tsolas J.M."/>
            <person name="Valente V.L."/>
            <person name="Venter E."/>
            <person name="Venter J.C."/>
            <person name="Vicario S."/>
            <person name="Vieira F.G."/>
            <person name="Vilella A.J."/>
            <person name="Villasante A."/>
            <person name="Walenz B."/>
            <person name="Wang J."/>
            <person name="Wasserman M."/>
            <person name="Watts T."/>
            <person name="Wilson D."/>
            <person name="Wilson R.K."/>
            <person name="Wing R.A."/>
            <person name="Wolfner M.F."/>
            <person name="Wong A."/>
            <person name="Wong G.K."/>
            <person name="Wu C.I."/>
            <person name="Wu G."/>
            <person name="Yamamoto D."/>
            <person name="Yang H.P."/>
            <person name="Yang S.P."/>
            <person name="Yorke J.A."/>
            <person name="Yoshida K."/>
            <person name="Zdobnov E."/>
            <person name="Zhang P."/>
            <person name="Zhang Y."/>
            <person name="Zimin A.V."/>
            <person name="Baldwin J."/>
            <person name="Abdouelleil A."/>
            <person name="Abdulkadir J."/>
            <person name="Abebe A."/>
            <person name="Abera B."/>
            <person name="Abreu J."/>
            <person name="Acer S.C."/>
            <person name="Aftuck L."/>
            <person name="Alexander A."/>
            <person name="An P."/>
            <person name="Anderson E."/>
            <person name="Anderson S."/>
            <person name="Arachi H."/>
            <person name="Azer M."/>
            <person name="Bachantsang P."/>
            <person name="Barry A."/>
            <person name="Bayul T."/>
            <person name="Berlin A."/>
            <person name="Bessette D."/>
            <person name="Bloom T."/>
            <person name="Blye J."/>
            <person name="Boguslavskiy L."/>
            <person name="Bonnet C."/>
            <person name="Boukhgalter B."/>
            <person name="Bourzgui I."/>
            <person name="Brown A."/>
            <person name="Cahill P."/>
            <person name="Channer S."/>
            <person name="Cheshatsang Y."/>
            <person name="Chuda L."/>
            <person name="Citroen M."/>
            <person name="Collymore A."/>
            <person name="Cooke P."/>
            <person name="Costello M."/>
            <person name="D'Aco K."/>
            <person name="Daza R."/>
            <person name="De Haan G."/>
            <person name="DeGray S."/>
            <person name="DeMaso C."/>
            <person name="Dhargay N."/>
            <person name="Dooley K."/>
            <person name="Dooley E."/>
            <person name="Doricent M."/>
            <person name="Dorje P."/>
            <person name="Dorjee K."/>
            <person name="Dupes A."/>
            <person name="Elong R."/>
            <person name="Falk J."/>
            <person name="Farina A."/>
            <person name="Faro S."/>
            <person name="Ferguson D."/>
            <person name="Fisher S."/>
            <person name="Foley C.D."/>
            <person name="Franke A."/>
            <person name="Friedrich D."/>
            <person name="Gadbois L."/>
            <person name="Gearin G."/>
            <person name="Gearin C.R."/>
            <person name="Giannoukos G."/>
            <person name="Goode T."/>
            <person name="Graham J."/>
            <person name="Grandbois E."/>
            <person name="Grewal S."/>
            <person name="Gyaltsen K."/>
            <person name="Hafez N."/>
            <person name="Hagos B."/>
            <person name="Hall J."/>
            <person name="Henson C."/>
            <person name="Hollinger A."/>
            <person name="Honan T."/>
            <person name="Huard M.D."/>
            <person name="Hughes L."/>
            <person name="Hurhula B."/>
            <person name="Husby M.E."/>
            <person name="Kamat A."/>
            <person name="Kanga B."/>
            <person name="Kashin S."/>
            <person name="Khazanovich D."/>
            <person name="Kisner P."/>
            <person name="Lance K."/>
            <person name="Lara M."/>
            <person name="Lee W."/>
            <person name="Lennon N."/>
            <person name="Letendre F."/>
            <person name="LeVine R."/>
            <person name="Lipovsky A."/>
            <person name="Liu X."/>
            <person name="Liu J."/>
            <person name="Liu S."/>
            <person name="Lokyitsang T."/>
            <person name="Lokyitsang Y."/>
            <person name="Lubonja R."/>
            <person name="Lui A."/>
            <person name="MacDonald P."/>
            <person name="Magnisalis V."/>
            <person name="Maru K."/>
            <person name="Matthews C."/>
            <person name="McCusker W."/>
            <person name="McDonough S."/>
            <person name="Mehta T."/>
            <person name="Meldrim J."/>
            <person name="Meneus L."/>
            <person name="Mihai O."/>
            <person name="Mihalev A."/>
            <person name="Mihova T."/>
            <person name="Mittelman R."/>
            <person name="Mlenga V."/>
            <person name="Montmayeur A."/>
            <person name="Mulrain L."/>
            <person name="Navidi A."/>
            <person name="Naylor J."/>
            <person name="Negash T."/>
            <person name="Nguyen T."/>
            <person name="Nguyen N."/>
            <person name="Nicol R."/>
            <person name="Norbu C."/>
            <person name="Norbu N."/>
            <person name="Novod N."/>
            <person name="O'Neill B."/>
            <person name="Osman S."/>
            <person name="Markiewicz E."/>
            <person name="Oyono O.L."/>
            <person name="Patti C."/>
            <person name="Phunkhang P."/>
            <person name="Pierre F."/>
            <person name="Priest M."/>
            <person name="Raghuraman S."/>
            <person name="Rege F."/>
            <person name="Reyes R."/>
            <person name="Rise C."/>
            <person name="Rogov P."/>
            <person name="Ross K."/>
            <person name="Ryan E."/>
            <person name="Settipalli S."/>
            <person name="Shea T."/>
            <person name="Sherpa N."/>
            <person name="Shi L."/>
            <person name="Shih D."/>
            <person name="Sparrow T."/>
            <person name="Spaulding J."/>
            <person name="Stalker J."/>
            <person name="Stange-Thomann N."/>
            <person name="Stavropoulos S."/>
            <person name="Stone C."/>
            <person name="Strader C."/>
            <person name="Tesfaye S."/>
            <person name="Thomson T."/>
            <person name="Thoulutsang Y."/>
            <person name="Thoulutsang D."/>
            <person name="Topham K."/>
            <person name="Topping I."/>
            <person name="Tsamla T."/>
            <person name="Vassiliev H."/>
            <person name="Vo A."/>
            <person name="Wangchuk T."/>
            <person name="Wangdi T."/>
            <person name="Weiand M."/>
            <person name="Wilkinson J."/>
            <person name="Wilson A."/>
            <person name="Yadav S."/>
            <person name="Young G."/>
            <person name="Yu Q."/>
            <person name="Zembek L."/>
            <person name="Zhong D."/>
            <person name="Zimmer A."/>
            <person name="Zwirko Z."/>
            <person name="Jaffe D.B."/>
            <person name="Alvarez P."/>
            <person name="Brockman W."/>
            <person name="Butler J."/>
            <person name="Chin C."/>
            <person name="Gnerre S."/>
            <person name="Grabherr M."/>
            <person name="Kleber M."/>
            <person name="Mauceli E."/>
            <person name="MacCallum I."/>
        </authorList>
    </citation>
    <scope>NUCLEOTIDE SEQUENCE [LARGE SCALE GENOMIC DNA]</scope>
    <source>
        <strain evidence="2">Tucson 14024-0371.13</strain>
    </source>
</reference>
<dbReference type="EMBL" id="CH902618">
    <property type="protein sequence ID" value="EDV40155.2"/>
    <property type="molecule type" value="Genomic_DNA"/>
</dbReference>
<organism evidence="1 2">
    <name type="scientific">Drosophila ananassae</name>
    <name type="common">Fruit fly</name>
    <dbReference type="NCBI Taxonomy" id="7217"/>
    <lineage>
        <taxon>Eukaryota</taxon>
        <taxon>Metazoa</taxon>
        <taxon>Ecdysozoa</taxon>
        <taxon>Arthropoda</taxon>
        <taxon>Hexapoda</taxon>
        <taxon>Insecta</taxon>
        <taxon>Pterygota</taxon>
        <taxon>Neoptera</taxon>
        <taxon>Endopterygota</taxon>
        <taxon>Diptera</taxon>
        <taxon>Brachycera</taxon>
        <taxon>Muscomorpha</taxon>
        <taxon>Ephydroidea</taxon>
        <taxon>Drosophilidae</taxon>
        <taxon>Drosophila</taxon>
        <taxon>Sophophora</taxon>
    </lineage>
</organism>
<dbReference type="GeneID" id="6502790"/>
<dbReference type="Proteomes" id="UP000007801">
    <property type="component" value="Unassembled WGS sequence"/>
</dbReference>
<accession>B3M9W4</accession>
<sequence>MDDYDIFDDDENYHIESDKKQKIYENCIHKNLGITFDEAVLNGTVSDCFDHCFMIADGYIVNDKINPKRILQKLPDDPDLFKEIEAECHTIRTTKKCELGSRLVKCYVKIDNDGEEMQCPRPQVITNNFELNENLEDIY</sequence>
<dbReference type="InParanoid" id="B3M9W4"/>
<dbReference type="Pfam" id="PF01395">
    <property type="entry name" value="PBP_GOBP"/>
    <property type="match status" value="1"/>
</dbReference>
<evidence type="ECO:0000313" key="2">
    <source>
        <dbReference type="Proteomes" id="UP000007801"/>
    </source>
</evidence>
<dbReference type="SUPFAM" id="SSF47565">
    <property type="entry name" value="Insect pheromone/odorant-binding proteins"/>
    <property type="match status" value="1"/>
</dbReference>
<dbReference type="AlphaFoldDB" id="B3M9W4"/>
<dbReference type="Gene3D" id="1.10.238.20">
    <property type="entry name" value="Pheromone/general odorant binding protein domain"/>
    <property type="match status" value="1"/>
</dbReference>
<name>B3M9W4_DROAN</name>
<dbReference type="GO" id="GO:0005549">
    <property type="term" value="F:odorant binding"/>
    <property type="evidence" value="ECO:0007669"/>
    <property type="project" value="InterPro"/>
</dbReference>
<dbReference type="HOGENOM" id="CLU_2500223_0_0_1"/>